<dbReference type="EMBL" id="AKCR02000021">
    <property type="protein sequence ID" value="PKK27408.1"/>
    <property type="molecule type" value="Genomic_DNA"/>
</dbReference>
<evidence type="ECO:0000313" key="1">
    <source>
        <dbReference type="EMBL" id="PKK27408.1"/>
    </source>
</evidence>
<evidence type="ECO:0000313" key="2">
    <source>
        <dbReference type="Proteomes" id="UP000053872"/>
    </source>
</evidence>
<sequence length="283" mass="30374">MPVQGLLYSSQADWLQDLGHAVGAERSEVHVHSHPLARNASSSWTLHHSPCPSPLDVRRLSQAQQLKGPHTALTPALVLTLCSPCLPSEELGISSAPHSPPCQALSLPACSASERCTRVIQSPITSGFCPMSVHWIFSSHFLPVLKLLEQTDLPAIARCVGDKQPNPHGQDGMELPDTTASNPGWGSLPPAPGVCTSRAAKPPVRSSCLCHPVPAQPVLSDTDRAVMLTSRQGVWLHAAVLVTARRPGLLLAQPFKLTPYVPYFPACFVTTEISDSLLLQNKK</sequence>
<accession>A0A2I0MCK2</accession>
<name>A0A2I0MCK2_COLLI</name>
<dbReference type="Proteomes" id="UP000053872">
    <property type="component" value="Unassembled WGS sequence"/>
</dbReference>
<keyword evidence="2" id="KW-1185">Reference proteome</keyword>
<protein>
    <submittedName>
        <fullName evidence="1">KIAA0040 ortholog</fullName>
    </submittedName>
</protein>
<gene>
    <name evidence="1" type="ORF">A306_00004125</name>
</gene>
<reference evidence="1 2" key="1">
    <citation type="journal article" date="2013" name="Science">
        <title>Genomic diversity and evolution of the head crest in the rock pigeon.</title>
        <authorList>
            <person name="Shapiro M.D."/>
            <person name="Kronenberg Z."/>
            <person name="Li C."/>
            <person name="Domyan E.T."/>
            <person name="Pan H."/>
            <person name="Campbell M."/>
            <person name="Tan H."/>
            <person name="Huff C.D."/>
            <person name="Hu H."/>
            <person name="Vickrey A.I."/>
            <person name="Nielsen S.C."/>
            <person name="Stringham S.A."/>
            <person name="Hu H."/>
            <person name="Willerslev E."/>
            <person name="Gilbert M.T."/>
            <person name="Yandell M."/>
            <person name="Zhang G."/>
            <person name="Wang J."/>
        </authorList>
    </citation>
    <scope>NUCLEOTIDE SEQUENCE [LARGE SCALE GENOMIC DNA]</scope>
    <source>
        <tissue evidence="1">Blood</tissue>
    </source>
</reference>
<comment type="caution">
    <text evidence="1">The sequence shown here is derived from an EMBL/GenBank/DDBJ whole genome shotgun (WGS) entry which is preliminary data.</text>
</comment>
<dbReference type="AlphaFoldDB" id="A0A2I0MCK2"/>
<organism evidence="1 2">
    <name type="scientific">Columba livia</name>
    <name type="common">Rock dove</name>
    <dbReference type="NCBI Taxonomy" id="8932"/>
    <lineage>
        <taxon>Eukaryota</taxon>
        <taxon>Metazoa</taxon>
        <taxon>Chordata</taxon>
        <taxon>Craniata</taxon>
        <taxon>Vertebrata</taxon>
        <taxon>Euteleostomi</taxon>
        <taxon>Archelosauria</taxon>
        <taxon>Archosauria</taxon>
        <taxon>Dinosauria</taxon>
        <taxon>Saurischia</taxon>
        <taxon>Theropoda</taxon>
        <taxon>Coelurosauria</taxon>
        <taxon>Aves</taxon>
        <taxon>Neognathae</taxon>
        <taxon>Neoaves</taxon>
        <taxon>Columbimorphae</taxon>
        <taxon>Columbiformes</taxon>
        <taxon>Columbidae</taxon>
        <taxon>Columba</taxon>
    </lineage>
</organism>
<proteinExistence type="predicted"/>
<dbReference type="InParanoid" id="A0A2I0MCK2"/>